<accession>A0A1P8MXK7</accession>
<dbReference type="AlphaFoldDB" id="A0A1P8MXK7"/>
<feature type="compositionally biased region" description="Polar residues" evidence="1">
    <location>
        <begin position="54"/>
        <end position="69"/>
    </location>
</feature>
<dbReference type="OrthoDB" id="8002936at2"/>
<dbReference type="Proteomes" id="UP000186336">
    <property type="component" value="Chromosome"/>
</dbReference>
<keyword evidence="3" id="KW-1185">Reference proteome</keyword>
<dbReference type="RefSeq" id="WP_076629238.1">
    <property type="nucleotide sequence ID" value="NZ_CP019312.1"/>
</dbReference>
<organism evidence="2 3">
    <name type="scientific">Tateyamaria omphalii</name>
    <dbReference type="NCBI Taxonomy" id="299262"/>
    <lineage>
        <taxon>Bacteria</taxon>
        <taxon>Pseudomonadati</taxon>
        <taxon>Pseudomonadota</taxon>
        <taxon>Alphaproteobacteria</taxon>
        <taxon>Rhodobacterales</taxon>
        <taxon>Roseobacteraceae</taxon>
        <taxon>Tateyamaria</taxon>
    </lineage>
</organism>
<evidence type="ECO:0000313" key="2">
    <source>
        <dbReference type="EMBL" id="APX12815.1"/>
    </source>
</evidence>
<gene>
    <name evidence="2" type="ORF">BWR18_14810</name>
</gene>
<name>A0A1P8MXK7_9RHOB</name>
<feature type="region of interest" description="Disordered" evidence="1">
    <location>
        <begin position="51"/>
        <end position="82"/>
    </location>
</feature>
<protein>
    <submittedName>
        <fullName evidence="2">Uncharacterized protein</fullName>
    </submittedName>
</protein>
<proteinExistence type="predicted"/>
<dbReference type="Pfam" id="PF13665">
    <property type="entry name" value="Tox-PAAR-like"/>
    <property type="match status" value="1"/>
</dbReference>
<sequence length="136" mass="14517">MSHPISARKDGSNIMHTTGPDVCMTPIGKSVVPVAYTSMVTLAGSIRVSHSVRDNSNPDFQLNSRTRSVTGHEPGTKKGAKVSGYKGYAHARTAASTVFSEGFALVRDADPAWINHPDPQPQEGRRSKSSTSVGHM</sequence>
<evidence type="ECO:0000256" key="1">
    <source>
        <dbReference type="SAM" id="MobiDB-lite"/>
    </source>
</evidence>
<feature type="region of interest" description="Disordered" evidence="1">
    <location>
        <begin position="111"/>
        <end position="136"/>
    </location>
</feature>
<dbReference type="EMBL" id="CP019312">
    <property type="protein sequence ID" value="APX12815.1"/>
    <property type="molecule type" value="Genomic_DNA"/>
</dbReference>
<dbReference type="STRING" id="299262.BWR18_14810"/>
<evidence type="ECO:0000313" key="3">
    <source>
        <dbReference type="Proteomes" id="UP000186336"/>
    </source>
</evidence>
<dbReference type="KEGG" id="tom:BWR18_14810"/>
<reference evidence="2 3" key="1">
    <citation type="submission" date="2017-01" db="EMBL/GenBank/DDBJ databases">
        <title>Complete genome of Tateyamaria omphalii DOK1-4 isolated from seawater in Dokdo.</title>
        <authorList>
            <person name="Kim J.H."/>
            <person name="Chi W.-J."/>
        </authorList>
    </citation>
    <scope>NUCLEOTIDE SEQUENCE [LARGE SCALE GENOMIC DNA]</scope>
    <source>
        <strain evidence="2 3">DOK1-4</strain>
    </source>
</reference>